<dbReference type="PATRIC" id="fig|1706438.3.peg.23"/>
<keyword evidence="5" id="KW-0949">S-adenosyl-L-methionine</keyword>
<evidence type="ECO:0000256" key="1">
    <source>
        <dbReference type="ARBA" id="ARBA00006594"/>
    </source>
</evidence>
<dbReference type="Gene3D" id="3.40.50.150">
    <property type="entry name" value="Vaccinia Virus protein VP39"/>
    <property type="match status" value="1"/>
</dbReference>
<accession>A0A150IIQ1</accession>
<accession>A0A150IUT7</accession>
<dbReference type="EMBL" id="LNJC01000001">
    <property type="protein sequence ID" value="KYC51360.1"/>
    <property type="molecule type" value="Genomic_DNA"/>
</dbReference>
<evidence type="ECO:0000313" key="11">
    <source>
        <dbReference type="Proteomes" id="UP000092401"/>
    </source>
</evidence>
<keyword evidence="3 7" id="KW-0489">Methyltransferase</keyword>
<dbReference type="Proteomes" id="UP000092401">
    <property type="component" value="Unassembled WGS sequence"/>
</dbReference>
<dbReference type="GO" id="GO:0043565">
    <property type="term" value="F:sequence-specific DNA binding"/>
    <property type="evidence" value="ECO:0007669"/>
    <property type="project" value="TreeGrafter"/>
</dbReference>
<dbReference type="GO" id="GO:0006298">
    <property type="term" value="P:mismatch repair"/>
    <property type="evidence" value="ECO:0007669"/>
    <property type="project" value="TreeGrafter"/>
</dbReference>
<protein>
    <recommendedName>
        <fullName evidence="2">site-specific DNA-methyltransferase (adenine-specific)</fullName>
        <ecNumber evidence="2">2.1.1.72</ecNumber>
    </recommendedName>
</protein>
<dbReference type="Gene3D" id="1.10.1020.10">
    <property type="entry name" value="Adenine-specific Methyltransferase, Domain 2"/>
    <property type="match status" value="1"/>
</dbReference>
<dbReference type="PANTHER" id="PTHR30481">
    <property type="entry name" value="DNA ADENINE METHYLASE"/>
    <property type="match status" value="1"/>
</dbReference>
<dbReference type="PATRIC" id="fig|1706436.3.peg.1433"/>
<reference evidence="10 11" key="1">
    <citation type="journal article" date="2016" name="ISME J.">
        <title>Chasing the elusive Euryarchaeota class WSA2: genomes reveal a uniquely fastidious methyl-reducing methanogen.</title>
        <authorList>
            <person name="Nobu M.K."/>
            <person name="Narihiro T."/>
            <person name="Kuroda K."/>
            <person name="Mei R."/>
            <person name="Liu W.T."/>
        </authorList>
    </citation>
    <scope>NUCLEOTIDE SEQUENCE [LARGE SCALE GENOMIC DNA]</scope>
    <source>
        <strain evidence="7">B03fssc0709_Meth_Bin005</strain>
        <strain evidence="8">B15fssc0709_Meth_Bin003</strain>
        <strain evidence="9">BMIXfssc0709_Meth_Bin006</strain>
    </source>
</reference>
<dbReference type="NCBIfam" id="TIGR00571">
    <property type="entry name" value="dam"/>
    <property type="match status" value="1"/>
</dbReference>
<organism evidence="7 11">
    <name type="scientific">Candidatus Methanofastidiosum methylothiophilum</name>
    <dbReference type="NCBI Taxonomy" id="1705564"/>
    <lineage>
        <taxon>Archaea</taxon>
        <taxon>Methanobacteriati</taxon>
        <taxon>Methanobacteriota</taxon>
        <taxon>Stenosarchaea group</taxon>
        <taxon>Candidatus Methanofastidiosia</taxon>
        <taxon>Candidatus Methanofastidiosales</taxon>
        <taxon>Candidatus Methanofastidiosaceae</taxon>
        <taxon>Candidatus Methanofastidiosum</taxon>
    </lineage>
</organism>
<evidence type="ECO:0000256" key="6">
    <source>
        <dbReference type="ARBA" id="ARBA00047942"/>
    </source>
</evidence>
<dbReference type="Proteomes" id="UP000092403">
    <property type="component" value="Unassembled WGS sequence"/>
</dbReference>
<dbReference type="GO" id="GO:1904047">
    <property type="term" value="F:S-adenosyl-L-methionine binding"/>
    <property type="evidence" value="ECO:0007669"/>
    <property type="project" value="TreeGrafter"/>
</dbReference>
<gene>
    <name evidence="7" type="ORF">APG10_01410</name>
    <name evidence="8" type="ORF">APG11_00022</name>
    <name evidence="9" type="ORF">APG12_00021</name>
</gene>
<dbReference type="EMBL" id="LNGF01000001">
    <property type="protein sequence ID" value="KYC48712.1"/>
    <property type="molecule type" value="Genomic_DNA"/>
</dbReference>
<keyword evidence="4" id="KW-0808">Transferase</keyword>
<dbReference type="EMBL" id="LNGE01000041">
    <property type="protein sequence ID" value="KYC44827.1"/>
    <property type="molecule type" value="Genomic_DNA"/>
</dbReference>
<evidence type="ECO:0000256" key="2">
    <source>
        <dbReference type="ARBA" id="ARBA00011900"/>
    </source>
</evidence>
<sequence>MNNTSGHTIKSEDNTFFAKPFMKWAGGKSQLIPELTSRLPKEIIDTGKIDTYIEPFVGGGAFFFYLKSRFQINNSYLFDINRELIIGYKVLQNDPKELINHLNILEIEYINKNEEERKQYYYNIRDRYNSQINSFDYIKYNTNWIERASHMIFLNRTCFNGLFRQNKNGEFNVPHGRYKNPRICDKENITKVNLALKNTEIICGDFSESSKYVNNNSLVYFDPPYRPLTKTSSFTSYSKEEFIDNDQIRLSEFYKELNKKGAYLILSNSDPKNEDPNDDFFDNLYKDFIIERVNAKRIINCDPKKRGEIKELIIRNYP</sequence>
<dbReference type="Proteomes" id="UP000091929">
    <property type="component" value="Unassembled WGS sequence"/>
</dbReference>
<dbReference type="EC" id="2.1.1.72" evidence="2"/>
<dbReference type="GO" id="GO:0009007">
    <property type="term" value="F:site-specific DNA-methyltransferase (adenine-specific) activity"/>
    <property type="evidence" value="ECO:0007669"/>
    <property type="project" value="UniProtKB-EC"/>
</dbReference>
<proteinExistence type="inferred from homology"/>
<dbReference type="PATRIC" id="fig|1706437.3.peg.24"/>
<comment type="catalytic activity">
    <reaction evidence="6">
        <text>a 2'-deoxyadenosine in DNA + S-adenosyl-L-methionine = an N(6)-methyl-2'-deoxyadenosine in DNA + S-adenosyl-L-homocysteine + H(+)</text>
        <dbReference type="Rhea" id="RHEA:15197"/>
        <dbReference type="Rhea" id="RHEA-COMP:12418"/>
        <dbReference type="Rhea" id="RHEA-COMP:12419"/>
        <dbReference type="ChEBI" id="CHEBI:15378"/>
        <dbReference type="ChEBI" id="CHEBI:57856"/>
        <dbReference type="ChEBI" id="CHEBI:59789"/>
        <dbReference type="ChEBI" id="CHEBI:90615"/>
        <dbReference type="ChEBI" id="CHEBI:90616"/>
        <dbReference type="EC" id="2.1.1.72"/>
    </reaction>
</comment>
<dbReference type="PRINTS" id="PR00505">
    <property type="entry name" value="D12N6MTFRASE"/>
</dbReference>
<accession>A0A150J2A6</accession>
<dbReference type="InterPro" id="IPR029063">
    <property type="entry name" value="SAM-dependent_MTases_sf"/>
</dbReference>
<evidence type="ECO:0000313" key="7">
    <source>
        <dbReference type="EMBL" id="KYC44827.1"/>
    </source>
</evidence>
<evidence type="ECO:0000256" key="4">
    <source>
        <dbReference type="ARBA" id="ARBA00022679"/>
    </source>
</evidence>
<dbReference type="InterPro" id="IPR012327">
    <property type="entry name" value="MeTrfase_D12"/>
</dbReference>
<dbReference type="InterPro" id="IPR012263">
    <property type="entry name" value="M_m6A_EcoRV"/>
</dbReference>
<evidence type="ECO:0000256" key="5">
    <source>
        <dbReference type="ARBA" id="ARBA00022691"/>
    </source>
</evidence>
<comment type="similarity">
    <text evidence="1">Belongs to the N(4)/N(6)-methyltransferase family.</text>
</comment>
<dbReference type="PANTHER" id="PTHR30481:SF3">
    <property type="entry name" value="DNA ADENINE METHYLASE"/>
    <property type="match status" value="1"/>
</dbReference>
<evidence type="ECO:0000256" key="3">
    <source>
        <dbReference type="ARBA" id="ARBA00022603"/>
    </source>
</evidence>
<name>A0A150IIQ1_9EURY</name>
<dbReference type="GO" id="GO:0009307">
    <property type="term" value="P:DNA restriction-modification system"/>
    <property type="evidence" value="ECO:0007669"/>
    <property type="project" value="InterPro"/>
</dbReference>
<comment type="caution">
    <text evidence="7">The sequence shown here is derived from an EMBL/GenBank/DDBJ whole genome shotgun (WGS) entry which is preliminary data.</text>
</comment>
<dbReference type="AlphaFoldDB" id="A0A150IIQ1"/>
<dbReference type="PIRSF" id="PIRSF000398">
    <property type="entry name" value="M_m6A_EcoRV"/>
    <property type="match status" value="1"/>
</dbReference>
<evidence type="ECO:0000313" key="10">
    <source>
        <dbReference type="Proteomes" id="UP000091929"/>
    </source>
</evidence>
<dbReference type="InterPro" id="IPR002052">
    <property type="entry name" value="DNA_methylase_N6_adenine_CS"/>
</dbReference>
<dbReference type="Pfam" id="PF02086">
    <property type="entry name" value="MethyltransfD12"/>
    <property type="match status" value="1"/>
</dbReference>
<dbReference type="SUPFAM" id="SSF53335">
    <property type="entry name" value="S-adenosyl-L-methionine-dependent methyltransferases"/>
    <property type="match status" value="1"/>
</dbReference>
<evidence type="ECO:0000313" key="9">
    <source>
        <dbReference type="EMBL" id="KYC51360.1"/>
    </source>
</evidence>
<dbReference type="InterPro" id="IPR023095">
    <property type="entry name" value="Ade_MeTrfase_dom_2"/>
</dbReference>
<evidence type="ECO:0000313" key="8">
    <source>
        <dbReference type="EMBL" id="KYC48712.1"/>
    </source>
</evidence>
<dbReference type="GO" id="GO:0032259">
    <property type="term" value="P:methylation"/>
    <property type="evidence" value="ECO:0007669"/>
    <property type="project" value="UniProtKB-KW"/>
</dbReference>
<dbReference type="PROSITE" id="PS00092">
    <property type="entry name" value="N6_MTASE"/>
    <property type="match status" value="1"/>
</dbReference>